<dbReference type="GO" id="GO:0140575">
    <property type="term" value="F:transmembrane monodehydroascorbate reductase activity"/>
    <property type="evidence" value="ECO:0007669"/>
    <property type="project" value="InterPro"/>
</dbReference>
<evidence type="ECO:0000256" key="6">
    <source>
        <dbReference type="ARBA" id="ARBA00022723"/>
    </source>
</evidence>
<dbReference type="InterPro" id="IPR045150">
    <property type="entry name" value="CYB561D1/2"/>
</dbReference>
<keyword evidence="10 11" id="KW-0472">Membrane</keyword>
<feature type="transmembrane region" description="Helical" evidence="11">
    <location>
        <begin position="159"/>
        <end position="178"/>
    </location>
</feature>
<evidence type="ECO:0000259" key="12">
    <source>
        <dbReference type="PROSITE" id="PS50939"/>
    </source>
</evidence>
<dbReference type="SMART" id="SM00665">
    <property type="entry name" value="B561"/>
    <property type="match status" value="1"/>
</dbReference>
<dbReference type="PROSITE" id="PS50939">
    <property type="entry name" value="CYTOCHROME_B561"/>
    <property type="match status" value="1"/>
</dbReference>
<dbReference type="Pfam" id="PF03188">
    <property type="entry name" value="Cytochrom_B561"/>
    <property type="match status" value="1"/>
</dbReference>
<gene>
    <name evidence="13" type="ORF">SP5_080_00080</name>
</gene>
<feature type="transmembrane region" description="Helical" evidence="11">
    <location>
        <begin position="105"/>
        <end position="126"/>
    </location>
</feature>
<evidence type="ECO:0000256" key="9">
    <source>
        <dbReference type="ARBA" id="ARBA00023004"/>
    </source>
</evidence>
<keyword evidence="7" id="KW-0249">Electron transport</keyword>
<comment type="subcellular location">
    <subcellularLocation>
        <location evidence="2">Membrane</location>
        <topology evidence="2">Multi-pass membrane protein</topology>
    </subcellularLocation>
</comment>
<comment type="caution">
    <text evidence="13">The sequence shown here is derived from an EMBL/GenBank/DDBJ whole genome shotgun (WGS) entry which is preliminary data.</text>
</comment>
<comment type="cofactor">
    <cofactor evidence="1">
        <name>heme b</name>
        <dbReference type="ChEBI" id="CHEBI:60344"/>
    </cofactor>
</comment>
<evidence type="ECO:0000256" key="11">
    <source>
        <dbReference type="SAM" id="Phobius"/>
    </source>
</evidence>
<dbReference type="GO" id="GO:0016020">
    <property type="term" value="C:membrane"/>
    <property type="evidence" value="ECO:0007669"/>
    <property type="project" value="UniProtKB-SubCell"/>
</dbReference>
<keyword evidence="9" id="KW-0408">Iron</keyword>
<dbReference type="Gene3D" id="1.20.120.1770">
    <property type="match status" value="1"/>
</dbReference>
<accession>A0A0A1WBR2</accession>
<organism evidence="13 14">
    <name type="scientific">Sphingomonas parapaucimobilis NBRC 15100</name>
    <dbReference type="NCBI Taxonomy" id="1219049"/>
    <lineage>
        <taxon>Bacteria</taxon>
        <taxon>Pseudomonadati</taxon>
        <taxon>Pseudomonadota</taxon>
        <taxon>Alphaproteobacteria</taxon>
        <taxon>Sphingomonadales</taxon>
        <taxon>Sphingomonadaceae</taxon>
        <taxon>Sphingomonas</taxon>
    </lineage>
</organism>
<keyword evidence="4" id="KW-0349">Heme</keyword>
<keyword evidence="6" id="KW-0479">Metal-binding</keyword>
<evidence type="ECO:0000256" key="1">
    <source>
        <dbReference type="ARBA" id="ARBA00001970"/>
    </source>
</evidence>
<feature type="transmembrane region" description="Helical" evidence="11">
    <location>
        <begin position="71"/>
        <end position="93"/>
    </location>
</feature>
<dbReference type="PANTHER" id="PTHR15422:SF24">
    <property type="entry name" value="DOMON RELATED DOMAIN-CONTAINING PROTEIN"/>
    <property type="match status" value="1"/>
</dbReference>
<proteinExistence type="predicted"/>
<dbReference type="InterPro" id="IPR006593">
    <property type="entry name" value="Cyt_b561/ferric_Rdtase_TM"/>
</dbReference>
<evidence type="ECO:0000313" key="13">
    <source>
        <dbReference type="EMBL" id="GAM02379.1"/>
    </source>
</evidence>
<dbReference type="Proteomes" id="UP000032305">
    <property type="component" value="Unassembled WGS sequence"/>
</dbReference>
<evidence type="ECO:0000256" key="8">
    <source>
        <dbReference type="ARBA" id="ARBA00022989"/>
    </source>
</evidence>
<feature type="transmembrane region" description="Helical" evidence="11">
    <location>
        <begin position="184"/>
        <end position="203"/>
    </location>
</feature>
<dbReference type="eggNOG" id="ENOG5030N08">
    <property type="taxonomic scope" value="Bacteria"/>
</dbReference>
<keyword evidence="3" id="KW-0813">Transport</keyword>
<dbReference type="CDD" id="cd08760">
    <property type="entry name" value="Cyt_b561_FRRS1_like"/>
    <property type="match status" value="1"/>
</dbReference>
<keyword evidence="14" id="KW-1185">Reference proteome</keyword>
<keyword evidence="5 11" id="KW-0812">Transmembrane</keyword>
<dbReference type="GO" id="GO:0020037">
    <property type="term" value="F:heme binding"/>
    <property type="evidence" value="ECO:0007669"/>
    <property type="project" value="TreeGrafter"/>
</dbReference>
<dbReference type="RefSeq" id="WP_217995706.1">
    <property type="nucleotide sequence ID" value="NZ_BBPI01000080.1"/>
</dbReference>
<sequence>MPEWIQAMVAWAMTPLSGAGEHHIAVIVSWHARCMVVGWNILLPLGMLVARFLKIPRLSQWPHKLDQRLWWLLHVRLQVAGCAMAAIGLALILGHGRDQGAMALWHHRLGWAVMSAALLQILGGMLRGTKGGPTDRTSLRGDHYDMTLRRRIFERVHKSLGWLCLPPVWAATALGLIMVDAPRWMPVVLTIWWVAFLAVFIHLQRTGRCYDTYHAIWGDDPGHPGNSRRPIGIWVRSHPTRG</sequence>
<feature type="domain" description="Cytochrome b561" evidence="12">
    <location>
        <begin position="1"/>
        <end position="213"/>
    </location>
</feature>
<feature type="transmembrane region" description="Helical" evidence="11">
    <location>
        <begin position="30"/>
        <end position="50"/>
    </location>
</feature>
<evidence type="ECO:0000256" key="2">
    <source>
        <dbReference type="ARBA" id="ARBA00004141"/>
    </source>
</evidence>
<dbReference type="GO" id="GO:0046872">
    <property type="term" value="F:metal ion binding"/>
    <property type="evidence" value="ECO:0007669"/>
    <property type="project" value="UniProtKB-KW"/>
</dbReference>
<evidence type="ECO:0000256" key="5">
    <source>
        <dbReference type="ARBA" id="ARBA00022692"/>
    </source>
</evidence>
<reference evidence="13 14" key="1">
    <citation type="submission" date="2014-11" db="EMBL/GenBank/DDBJ databases">
        <title>Whole genome shotgun sequence of Sphingomonas parapaucimobilis NBRC 15100.</title>
        <authorList>
            <person name="Katano-Makiyama Y."/>
            <person name="Hosoyama A."/>
            <person name="Hashimoto M."/>
            <person name="Hosoyama Y."/>
            <person name="Noguchi M."/>
            <person name="Numata M."/>
            <person name="Tsuchikane K."/>
            <person name="Hirakata S."/>
            <person name="Uohara A."/>
            <person name="Shimodaira J."/>
            <person name="Ohji S."/>
            <person name="Ichikawa N."/>
            <person name="Kimura A."/>
            <person name="Yamazoe A."/>
            <person name="Fujita N."/>
        </authorList>
    </citation>
    <scope>NUCLEOTIDE SEQUENCE [LARGE SCALE GENOMIC DNA]</scope>
    <source>
        <strain evidence="13 14">NBRC 15100</strain>
    </source>
</reference>
<dbReference type="AlphaFoldDB" id="A0A0A1WBR2"/>
<protein>
    <recommendedName>
        <fullName evidence="12">Cytochrome b561 domain-containing protein</fullName>
    </recommendedName>
</protein>
<evidence type="ECO:0000313" key="14">
    <source>
        <dbReference type="Proteomes" id="UP000032305"/>
    </source>
</evidence>
<evidence type="ECO:0000256" key="3">
    <source>
        <dbReference type="ARBA" id="ARBA00022448"/>
    </source>
</evidence>
<name>A0A0A1WBR2_9SPHN</name>
<dbReference type="EMBL" id="BBPI01000080">
    <property type="protein sequence ID" value="GAM02379.1"/>
    <property type="molecule type" value="Genomic_DNA"/>
</dbReference>
<keyword evidence="8 11" id="KW-1133">Transmembrane helix</keyword>
<dbReference type="PANTHER" id="PTHR15422">
    <property type="entry name" value="OS05G0565100 PROTEIN"/>
    <property type="match status" value="1"/>
</dbReference>
<evidence type="ECO:0000256" key="4">
    <source>
        <dbReference type="ARBA" id="ARBA00022617"/>
    </source>
</evidence>
<evidence type="ECO:0000256" key="7">
    <source>
        <dbReference type="ARBA" id="ARBA00022982"/>
    </source>
</evidence>
<evidence type="ECO:0000256" key="10">
    <source>
        <dbReference type="ARBA" id="ARBA00023136"/>
    </source>
</evidence>